<keyword evidence="2" id="KW-0813">Transport</keyword>
<dbReference type="InterPro" id="IPR050763">
    <property type="entry name" value="ABC_transporter_ATP-binding"/>
</dbReference>
<dbReference type="InterPro" id="IPR003439">
    <property type="entry name" value="ABC_transporter-like_ATP-bd"/>
</dbReference>
<dbReference type="PANTHER" id="PTHR42711:SF5">
    <property type="entry name" value="ABC TRANSPORTER ATP-BINDING PROTEIN NATA"/>
    <property type="match status" value="1"/>
</dbReference>
<organism evidence="6 7">
    <name type="scientific">Methanolobus zinderi</name>
    <dbReference type="NCBI Taxonomy" id="536044"/>
    <lineage>
        <taxon>Archaea</taxon>
        <taxon>Methanobacteriati</taxon>
        <taxon>Methanobacteriota</taxon>
        <taxon>Stenosarchaea group</taxon>
        <taxon>Methanomicrobia</taxon>
        <taxon>Methanosarcinales</taxon>
        <taxon>Methanosarcinaceae</taxon>
        <taxon>Methanolobus</taxon>
    </lineage>
</organism>
<dbReference type="SMART" id="SM00382">
    <property type="entry name" value="AAA"/>
    <property type="match status" value="1"/>
</dbReference>
<dbReference type="PROSITE" id="PS50893">
    <property type="entry name" value="ABC_TRANSPORTER_2"/>
    <property type="match status" value="1"/>
</dbReference>
<evidence type="ECO:0000313" key="6">
    <source>
        <dbReference type="EMBL" id="QLC50148.1"/>
    </source>
</evidence>
<dbReference type="GO" id="GO:0005524">
    <property type="term" value="F:ATP binding"/>
    <property type="evidence" value="ECO:0007669"/>
    <property type="project" value="UniProtKB-KW"/>
</dbReference>
<dbReference type="Pfam" id="PF00005">
    <property type="entry name" value="ABC_tran"/>
    <property type="match status" value="1"/>
</dbReference>
<dbReference type="OrthoDB" id="87732at2157"/>
<evidence type="ECO:0000256" key="2">
    <source>
        <dbReference type="ARBA" id="ARBA00022448"/>
    </source>
</evidence>
<dbReference type="PANTHER" id="PTHR42711">
    <property type="entry name" value="ABC TRANSPORTER ATP-BINDING PROTEIN"/>
    <property type="match status" value="1"/>
</dbReference>
<evidence type="ECO:0000256" key="3">
    <source>
        <dbReference type="ARBA" id="ARBA00022741"/>
    </source>
</evidence>
<evidence type="ECO:0000256" key="1">
    <source>
        <dbReference type="ARBA" id="ARBA00005417"/>
    </source>
</evidence>
<comment type="similarity">
    <text evidence="1">Belongs to the ABC transporter superfamily.</text>
</comment>
<proteinExistence type="inferred from homology"/>
<protein>
    <submittedName>
        <fullName evidence="6">ABC transporter ATP-binding protein</fullName>
    </submittedName>
</protein>
<dbReference type="Proteomes" id="UP000509594">
    <property type="component" value="Chromosome"/>
</dbReference>
<evidence type="ECO:0000256" key="4">
    <source>
        <dbReference type="ARBA" id="ARBA00022840"/>
    </source>
</evidence>
<dbReference type="SUPFAM" id="SSF52540">
    <property type="entry name" value="P-loop containing nucleoside triphosphate hydrolases"/>
    <property type="match status" value="1"/>
</dbReference>
<keyword evidence="3" id="KW-0547">Nucleotide-binding</keyword>
<evidence type="ECO:0000313" key="7">
    <source>
        <dbReference type="Proteomes" id="UP000509594"/>
    </source>
</evidence>
<reference evidence="6 7" key="1">
    <citation type="submission" date="2020-06" db="EMBL/GenBank/DDBJ databases">
        <title>Methanolobus halotolerans sp. nov., isolated from a saline lake Tus in Siberia.</title>
        <authorList>
            <person name="Shen Y."/>
            <person name="Chen S.-C."/>
            <person name="Lai M.-C."/>
            <person name="Huang H.-H."/>
            <person name="Chiu H.-H."/>
            <person name="Tang S.-L."/>
            <person name="Rogozin D.Y."/>
            <person name="Degermendzhy A.G."/>
        </authorList>
    </citation>
    <scope>NUCLEOTIDE SEQUENCE [LARGE SCALE GENOMIC DNA]</scope>
    <source>
        <strain evidence="6 7">DSM 21339</strain>
    </source>
</reference>
<keyword evidence="7" id="KW-1185">Reference proteome</keyword>
<dbReference type="EMBL" id="CP058215">
    <property type="protein sequence ID" value="QLC50148.1"/>
    <property type="molecule type" value="Genomic_DNA"/>
</dbReference>
<dbReference type="KEGG" id="mzi:HWN40_07785"/>
<dbReference type="AlphaFoldDB" id="A0A7D5I4G0"/>
<dbReference type="InterPro" id="IPR003593">
    <property type="entry name" value="AAA+_ATPase"/>
</dbReference>
<keyword evidence="4 6" id="KW-0067">ATP-binding</keyword>
<dbReference type="InterPro" id="IPR027417">
    <property type="entry name" value="P-loop_NTPase"/>
</dbReference>
<evidence type="ECO:0000259" key="5">
    <source>
        <dbReference type="PROSITE" id="PS50893"/>
    </source>
</evidence>
<feature type="domain" description="ABC transporter" evidence="5">
    <location>
        <begin position="5"/>
        <end position="235"/>
    </location>
</feature>
<gene>
    <name evidence="6" type="ORF">HWN40_07785</name>
</gene>
<name>A0A7D5I4G0_9EURY</name>
<dbReference type="GeneID" id="55821566"/>
<dbReference type="Gene3D" id="3.40.50.300">
    <property type="entry name" value="P-loop containing nucleotide triphosphate hydrolases"/>
    <property type="match status" value="1"/>
</dbReference>
<sequence length="249" mass="28089">MDTIISARGISKSFGKHKVLRNIDLELKKGVSLAIFGPNGAGKTTLLKILSTIITPTQGDVIINGIDIKKNPSGARELIGVISHESYLYDELTARENLRFFSKMYGMEKDLLEERINELLEQVDLQKRADDRVGSFSRGMKQRLSIARALVHRPVILFMDEPYTGLDQRSAEAFENVLRMLDKDNVTKVMVSHNIERAVQLCDRLMIMDSGEIVYDSTTEQIESIDEFKKNYSSLVCTDTDVEGITNLQ</sequence>
<dbReference type="RefSeq" id="WP_176965204.1">
    <property type="nucleotide sequence ID" value="NZ_CP058215.1"/>
</dbReference>
<dbReference type="GO" id="GO:0016887">
    <property type="term" value="F:ATP hydrolysis activity"/>
    <property type="evidence" value="ECO:0007669"/>
    <property type="project" value="InterPro"/>
</dbReference>
<accession>A0A7D5I4G0</accession>